<name>A0ABQ5DQH3_9ASTR</name>
<dbReference type="Proteomes" id="UP001151760">
    <property type="component" value="Unassembled WGS sequence"/>
</dbReference>
<gene>
    <name evidence="2" type="ORF">Tco_0941179</name>
</gene>
<proteinExistence type="predicted"/>
<sequence>MYKLLNGELSQHLDYLAQIRRIFLDGYGILVVRIVIFKISSFMLQNARLLLIFTNRPTIIGLCAGLEEPKQAPLSPDYVPGPKYPEYLASSDTEILDEEETFEEDEEEEHLASADSTDISPVVDHVPSAEETNPFETDMSAATPPPHAYRTTARMSIRAQAPISFPSEAEVARLLAIPTPPPSPLTPVARIRFRAASQLPSPTSPPTHHPLPLPTPSTSRRANIPKADIPPQKRLCLTAPTPRFEVEESLTAAAARQPGLGAAHTTDYGFVDMVDNTPRRHVPRKVGYGIINTWDELVDAIQEGASMTLEGVNARVTELAETHERDT</sequence>
<keyword evidence="3" id="KW-1185">Reference proteome</keyword>
<evidence type="ECO:0000256" key="1">
    <source>
        <dbReference type="SAM" id="MobiDB-lite"/>
    </source>
</evidence>
<reference evidence="2" key="2">
    <citation type="submission" date="2022-01" db="EMBL/GenBank/DDBJ databases">
        <authorList>
            <person name="Yamashiro T."/>
            <person name="Shiraishi A."/>
            <person name="Satake H."/>
            <person name="Nakayama K."/>
        </authorList>
    </citation>
    <scope>NUCLEOTIDE SEQUENCE</scope>
</reference>
<feature type="compositionally biased region" description="Pro residues" evidence="1">
    <location>
        <begin position="202"/>
        <end position="215"/>
    </location>
</feature>
<dbReference type="EMBL" id="BQNB010015552">
    <property type="protein sequence ID" value="GJT41314.1"/>
    <property type="molecule type" value="Genomic_DNA"/>
</dbReference>
<evidence type="ECO:0000313" key="2">
    <source>
        <dbReference type="EMBL" id="GJT41314.1"/>
    </source>
</evidence>
<accession>A0ABQ5DQH3</accession>
<evidence type="ECO:0000313" key="3">
    <source>
        <dbReference type="Proteomes" id="UP001151760"/>
    </source>
</evidence>
<organism evidence="2 3">
    <name type="scientific">Tanacetum coccineum</name>
    <dbReference type="NCBI Taxonomy" id="301880"/>
    <lineage>
        <taxon>Eukaryota</taxon>
        <taxon>Viridiplantae</taxon>
        <taxon>Streptophyta</taxon>
        <taxon>Embryophyta</taxon>
        <taxon>Tracheophyta</taxon>
        <taxon>Spermatophyta</taxon>
        <taxon>Magnoliopsida</taxon>
        <taxon>eudicotyledons</taxon>
        <taxon>Gunneridae</taxon>
        <taxon>Pentapetalae</taxon>
        <taxon>asterids</taxon>
        <taxon>campanulids</taxon>
        <taxon>Asterales</taxon>
        <taxon>Asteraceae</taxon>
        <taxon>Asteroideae</taxon>
        <taxon>Anthemideae</taxon>
        <taxon>Anthemidinae</taxon>
        <taxon>Tanacetum</taxon>
    </lineage>
</organism>
<comment type="caution">
    <text evidence="2">The sequence shown here is derived from an EMBL/GenBank/DDBJ whole genome shotgun (WGS) entry which is preliminary data.</text>
</comment>
<reference evidence="2" key="1">
    <citation type="journal article" date="2022" name="Int. J. Mol. Sci.">
        <title>Draft Genome of Tanacetum Coccineum: Genomic Comparison of Closely Related Tanacetum-Family Plants.</title>
        <authorList>
            <person name="Yamashiro T."/>
            <person name="Shiraishi A."/>
            <person name="Nakayama K."/>
            <person name="Satake H."/>
        </authorList>
    </citation>
    <scope>NUCLEOTIDE SEQUENCE</scope>
</reference>
<protein>
    <submittedName>
        <fullName evidence="2">Uncharacterized protein</fullName>
    </submittedName>
</protein>
<feature type="region of interest" description="Disordered" evidence="1">
    <location>
        <begin position="198"/>
        <end position="225"/>
    </location>
</feature>